<dbReference type="AlphaFoldDB" id="A0A433SEK9"/>
<dbReference type="InterPro" id="IPR052755">
    <property type="entry name" value="Lysozyme_Inhibitor_LprI"/>
</dbReference>
<evidence type="ECO:0000313" key="2">
    <source>
        <dbReference type="EMBL" id="RUS67170.1"/>
    </source>
</evidence>
<proteinExistence type="predicted"/>
<dbReference type="PANTHER" id="PTHR37549:SF1">
    <property type="entry name" value="LIPOPROTEIN LPRI"/>
    <property type="match status" value="1"/>
</dbReference>
<dbReference type="EMBL" id="PQSP01000002">
    <property type="protein sequence ID" value="RUS67170.1"/>
    <property type="molecule type" value="Genomic_DNA"/>
</dbReference>
<feature type="chain" id="PRO_5019051309" evidence="1">
    <location>
        <begin position="23"/>
        <end position="247"/>
    </location>
</feature>
<reference evidence="2 3" key="1">
    <citation type="submission" date="2018-01" db="EMBL/GenBank/DDBJ databases">
        <title>Saezia sanguinis gen. nov., sp. nov., in the order Burkholderiales isolated from human blood.</title>
        <authorList>
            <person name="Medina-Pascual M.J."/>
            <person name="Valdezate S."/>
            <person name="Monzon S."/>
            <person name="Cuesta I."/>
            <person name="Carrasco G."/>
            <person name="Villalon P."/>
            <person name="Saez-Nieto J.A."/>
        </authorList>
    </citation>
    <scope>NUCLEOTIDE SEQUENCE [LARGE SCALE GENOMIC DNA]</scope>
    <source>
        <strain evidence="2 3">CNM695-12</strain>
    </source>
</reference>
<dbReference type="Proteomes" id="UP000286947">
    <property type="component" value="Unassembled WGS sequence"/>
</dbReference>
<comment type="caution">
    <text evidence="2">The sequence shown here is derived from an EMBL/GenBank/DDBJ whole genome shotgun (WGS) entry which is preliminary data.</text>
</comment>
<evidence type="ECO:0000313" key="3">
    <source>
        <dbReference type="Proteomes" id="UP000286947"/>
    </source>
</evidence>
<accession>A0A433SEK9</accession>
<keyword evidence="1" id="KW-0732">Signal</keyword>
<gene>
    <name evidence="2" type="ORF">CUZ56_01110</name>
</gene>
<feature type="signal peptide" evidence="1">
    <location>
        <begin position="1"/>
        <end position="22"/>
    </location>
</feature>
<organism evidence="2 3">
    <name type="scientific">Saezia sanguinis</name>
    <dbReference type="NCBI Taxonomy" id="1965230"/>
    <lineage>
        <taxon>Bacteria</taxon>
        <taxon>Pseudomonadati</taxon>
        <taxon>Pseudomonadota</taxon>
        <taxon>Betaproteobacteria</taxon>
        <taxon>Burkholderiales</taxon>
        <taxon>Saeziaceae</taxon>
        <taxon>Saezia</taxon>
    </lineage>
</organism>
<keyword evidence="3" id="KW-1185">Reference proteome</keyword>
<name>A0A433SEK9_9BURK</name>
<sequence length="247" mass="28570" precursor="true">MAARMLRLFCVLWLVAPVAVYAVSFDCNKFNTGVYQIICSSGKLSRLDDQLSAQYQRIRVKHGNPPELKEMVRVAFMFRDTCTTEECLVTWYEVYIELYNQIEQGTSIKAASQVIEDMVLRYAQENTAYLEPVDADRKISPTRENISHYCDMTVKVMVASAADAASTNRRRIPLIYAPAVDIELYKKILDIDRAAYLRMQQNMPSSIVQAMQEDWRTAQYVLEKSLLQECLASPRDVIFFYDKIFRH</sequence>
<dbReference type="PANTHER" id="PTHR37549">
    <property type="entry name" value="LIPOPROTEIN LPRI"/>
    <property type="match status" value="1"/>
</dbReference>
<evidence type="ECO:0000256" key="1">
    <source>
        <dbReference type="SAM" id="SignalP"/>
    </source>
</evidence>
<protein>
    <submittedName>
        <fullName evidence="2">Uncharacterized protein</fullName>
    </submittedName>
</protein>
<dbReference type="GO" id="GO:0005576">
    <property type="term" value="C:extracellular region"/>
    <property type="evidence" value="ECO:0007669"/>
    <property type="project" value="TreeGrafter"/>
</dbReference>